<proteinExistence type="predicted"/>
<name>A0A9P1KYV0_PARSO</name>
<gene>
    <name evidence="2" type="ORF">UMC4404_06761</name>
</gene>
<reference evidence="3" key="1">
    <citation type="submission" date="2015-01" db="EMBL/GenBank/DDBJ databases">
        <authorList>
            <person name="Aslett A.Martin."/>
            <person name="De Silva Nishadi"/>
        </authorList>
    </citation>
    <scope>NUCLEOTIDE SEQUENCE [LARGE SCALE GENOMIC DNA]</scope>
    <source>
        <strain evidence="3">UMC4404</strain>
    </source>
</reference>
<comment type="caution">
    <text evidence="2">The sequence shown here is derived from an EMBL/GenBank/DDBJ whole genome shotgun (WGS) entry which is preliminary data.</text>
</comment>
<accession>A0A9P1KYV0</accession>
<evidence type="ECO:0000313" key="3">
    <source>
        <dbReference type="Proteomes" id="UP000049685"/>
    </source>
</evidence>
<dbReference type="RefSeq" id="WP_057557595.1">
    <property type="nucleotide sequence ID" value="NZ_CDNY01000003.1"/>
</dbReference>
<keyword evidence="1" id="KW-0472">Membrane</keyword>
<protein>
    <submittedName>
        <fullName evidence="2">Uncharacterized protein</fullName>
    </submittedName>
</protein>
<evidence type="ECO:0000313" key="2">
    <source>
        <dbReference type="EMBL" id="CEO32696.1"/>
    </source>
</evidence>
<feature type="transmembrane region" description="Helical" evidence="1">
    <location>
        <begin position="123"/>
        <end position="145"/>
    </location>
</feature>
<dbReference type="AlphaFoldDB" id="A0A9P1KYV0"/>
<sequence>MEELIDGVKYICKEARLQVTSVVFNLYNIFNLKTKMRVRRVLFICLFPLTAMLMKGNIIDKIYLKNPLAMLGVVTGGITALITMLIFIINFNVNDIYLGRSKSKAYLDDRVLIKFFKSITFKFIYFIFLLVTIKLCGIVFKETYIYKLLEYNKLFSNLLYITEKYYINVGIFSFIILSLTILLAIMGNIEQLFNTMKFKENEMLYLKRKIEESIVEKYKNLLDYRKDGKYFLGELTGEYDKIKEDEKEKFLQIVFKGIINTDINIYTDFFINEMTIQKLNDFLNNKYNWMKENVSNKDILEKSLIEDILALSYLEKSKFNNLKVYYEYEINCFGEKQKDIRLNLIYKFINLENQRSWKFFHSLIEKIIESNRLSADIEFIKSIFKKTITVFLNIDDLEKNILYKLLKQNIYNKNLEKLKNEVIILYLYDQDINNLEKSKYKKLLNLLSEEYKISWALYKILEKKHEWSKNVEFAFEVLYEICLKSNEELEMILSILDKSRLNHRMRDKYEFIFANLKEDVNYEFEEILRNRDINIFKFILIRDWIYKNYRNYYTMELKYFNENIDNRILINNIFNKLLLYINYRVIEQNTYITEIIYLLIKKYRNLILKSIYRIADWKTLLYLDIEIDGVLEVHFKTNHKRIKNDLTLAYFNVLLDKKRYKELYLDEIFKKELYISLSGYMRRNDRTLEETINKFKEYRNLSELEERALKQEIDYLLIIQ</sequence>
<keyword evidence="1" id="KW-0812">Transmembrane</keyword>
<feature type="transmembrane region" description="Helical" evidence="1">
    <location>
        <begin position="71"/>
        <end position="93"/>
    </location>
</feature>
<keyword evidence="1" id="KW-1133">Transmembrane helix</keyword>
<dbReference type="EMBL" id="CDNY01000003">
    <property type="protein sequence ID" value="CEO32696.1"/>
    <property type="molecule type" value="Genomic_DNA"/>
</dbReference>
<evidence type="ECO:0000256" key="1">
    <source>
        <dbReference type="SAM" id="Phobius"/>
    </source>
</evidence>
<feature type="transmembrane region" description="Helical" evidence="1">
    <location>
        <begin position="165"/>
        <end position="189"/>
    </location>
</feature>
<organism evidence="2 3">
    <name type="scientific">Paraclostridium sordellii</name>
    <name type="common">Clostridium sordellii</name>
    <dbReference type="NCBI Taxonomy" id="1505"/>
    <lineage>
        <taxon>Bacteria</taxon>
        <taxon>Bacillati</taxon>
        <taxon>Bacillota</taxon>
        <taxon>Clostridia</taxon>
        <taxon>Peptostreptococcales</taxon>
        <taxon>Peptostreptococcaceae</taxon>
        <taxon>Paraclostridium</taxon>
    </lineage>
</organism>
<dbReference type="Proteomes" id="UP000049685">
    <property type="component" value="Unassembled WGS sequence"/>
</dbReference>